<keyword evidence="2" id="KW-1185">Reference proteome</keyword>
<gene>
    <name evidence="1" type="ORF">HMPREF9244_01621</name>
</gene>
<dbReference type="EMBL" id="AWSI01000043">
    <property type="protein sequence ID" value="ERH29558.1"/>
    <property type="molecule type" value="Genomic_DNA"/>
</dbReference>
<dbReference type="HOGENOM" id="CLU_2566284_0_0_11"/>
<protein>
    <submittedName>
        <fullName evidence="1">Uncharacterized protein</fullName>
    </submittedName>
</protein>
<sequence length="81" mass="9239">MLVTHDSALIECLVQRKKFGICRRLYSKKHVQLLEQKIGSSVFSGVKQKMLPSRFQLIPPAGMCQDIARREDGLVYFLLSS</sequence>
<name>U1SCA9_9BIFI</name>
<comment type="caution">
    <text evidence="1">The sequence shown here is derived from an EMBL/GenBank/DDBJ whole genome shotgun (WGS) entry which is preliminary data.</text>
</comment>
<dbReference type="AlphaFoldDB" id="U1SCA9"/>
<organism evidence="1 2">
    <name type="scientific">Alloscardovia omnicolens F0580</name>
    <dbReference type="NCBI Taxonomy" id="1321816"/>
    <lineage>
        <taxon>Bacteria</taxon>
        <taxon>Bacillati</taxon>
        <taxon>Actinomycetota</taxon>
        <taxon>Actinomycetes</taxon>
        <taxon>Bifidobacteriales</taxon>
        <taxon>Bifidobacteriaceae</taxon>
        <taxon>Alloscardovia</taxon>
    </lineage>
</organism>
<evidence type="ECO:0000313" key="1">
    <source>
        <dbReference type="EMBL" id="ERH29558.1"/>
    </source>
</evidence>
<evidence type="ECO:0000313" key="2">
    <source>
        <dbReference type="Proteomes" id="UP000016519"/>
    </source>
</evidence>
<accession>U1SCA9</accession>
<dbReference type="Proteomes" id="UP000016519">
    <property type="component" value="Unassembled WGS sequence"/>
</dbReference>
<proteinExistence type="predicted"/>
<reference evidence="1 2" key="1">
    <citation type="submission" date="2013-08" db="EMBL/GenBank/DDBJ databases">
        <authorList>
            <person name="Weinstock G."/>
            <person name="Sodergren E."/>
            <person name="Wylie T."/>
            <person name="Fulton L."/>
            <person name="Fulton R."/>
            <person name="Fronick C."/>
            <person name="O'Laughlin M."/>
            <person name="Godfrey J."/>
            <person name="Miner T."/>
            <person name="Herter B."/>
            <person name="Appelbaum E."/>
            <person name="Cordes M."/>
            <person name="Lek S."/>
            <person name="Wollam A."/>
            <person name="Pepin K.H."/>
            <person name="Palsikar V.B."/>
            <person name="Mitreva M."/>
            <person name="Wilson R.K."/>
        </authorList>
    </citation>
    <scope>NUCLEOTIDE SEQUENCE [LARGE SCALE GENOMIC DNA]</scope>
    <source>
        <strain evidence="1 2">F0580</strain>
    </source>
</reference>